<evidence type="ECO:0000313" key="3">
    <source>
        <dbReference type="EMBL" id="KAF7495453.1"/>
    </source>
</evidence>
<evidence type="ECO:0000256" key="1">
    <source>
        <dbReference type="SAM" id="Phobius"/>
    </source>
</evidence>
<feature type="transmembrane region" description="Helical" evidence="1">
    <location>
        <begin position="151"/>
        <end position="177"/>
    </location>
</feature>
<dbReference type="Pfam" id="PF01569">
    <property type="entry name" value="PAP2"/>
    <property type="match status" value="1"/>
</dbReference>
<dbReference type="SUPFAM" id="SSF48317">
    <property type="entry name" value="Acid phosphatase/Vanadium-dependent haloperoxidase"/>
    <property type="match status" value="1"/>
</dbReference>
<dbReference type="UniPathway" id="UPA00378"/>
<reference evidence="4" key="3">
    <citation type="submission" date="2022-06" db="UniProtKB">
        <authorList>
            <consortium name="EnsemblMetazoa"/>
        </authorList>
    </citation>
    <scope>IDENTIFICATION</scope>
</reference>
<sequence>ICRQVEHHLEGSIDEHRNLSFRGYLWKVFSYCFVASDRNHNRIFYIGNFIRDIHVILFFIGQLSNEISNVFLKNYFQEDRPRFDWRDDLTNFSYGWPSGHSQFMAFFVVYSTLCLIFKFSMPFWFRYSLISINLIAFALVIHSRIYLLYHFANQCFCGVLIGSVSASLWFILVFKFLEPLFHNYLIKSDFGRKIGFCSIYLKISNENKNKIKRKA</sequence>
<keyword evidence="1" id="KW-1133">Transmembrane helix</keyword>
<feature type="non-terminal residue" evidence="3">
    <location>
        <position position="1"/>
    </location>
</feature>
<gene>
    <name evidence="3" type="ORF">SSS_8381</name>
</gene>
<dbReference type="GO" id="GO:0042392">
    <property type="term" value="F:sphingosine-1-phosphate phosphatase activity"/>
    <property type="evidence" value="ECO:0007669"/>
    <property type="project" value="TreeGrafter"/>
</dbReference>
<dbReference type="EnsemblMetazoa" id="SSS_8381s_mrna">
    <property type="protein sequence ID" value="KAF7495453.1"/>
    <property type="gene ID" value="SSS_8381"/>
</dbReference>
<dbReference type="OrthoDB" id="302705at2759"/>
<evidence type="ECO:0000259" key="2">
    <source>
        <dbReference type="SMART" id="SM00014"/>
    </source>
</evidence>
<name>A0A834REV8_SARSC</name>
<proteinExistence type="predicted"/>
<reference evidence="3" key="2">
    <citation type="submission" date="2020-01" db="EMBL/GenBank/DDBJ databases">
        <authorList>
            <person name="Korhonen P.K.K."/>
            <person name="Guangxu M.G."/>
            <person name="Wang T.W."/>
            <person name="Stroehlein A.J.S."/>
            <person name="Young N.D."/>
            <person name="Ang C.-S.A."/>
            <person name="Fernando D.W.F."/>
            <person name="Lu H.L."/>
            <person name="Taylor S.T."/>
            <person name="Ehtesham M.E.M."/>
            <person name="Najaraj S.H.N."/>
            <person name="Harsha G.H.G."/>
            <person name="Madugundu A.M."/>
            <person name="Renuse S.R."/>
            <person name="Holt D.H."/>
            <person name="Pandey A.P."/>
            <person name="Papenfuss A.P."/>
            <person name="Gasser R.B.G."/>
            <person name="Fischer K.F."/>
        </authorList>
    </citation>
    <scope>NUCLEOTIDE SEQUENCE</scope>
    <source>
        <strain evidence="3">SSS_KF_BRIS2020</strain>
    </source>
</reference>
<accession>A0A834REV8</accession>
<keyword evidence="1" id="KW-0472">Membrane</keyword>
<feature type="domain" description="Phosphatidic acid phosphatase type 2/haloperoxidase" evidence="2">
    <location>
        <begin position="55"/>
        <end position="170"/>
    </location>
</feature>
<dbReference type="AlphaFoldDB" id="A0A834REV8"/>
<dbReference type="SMART" id="SM00014">
    <property type="entry name" value="acidPPc"/>
    <property type="match status" value="1"/>
</dbReference>
<dbReference type="Proteomes" id="UP000070412">
    <property type="component" value="Unassembled WGS sequence"/>
</dbReference>
<feature type="transmembrane region" description="Helical" evidence="1">
    <location>
        <begin position="124"/>
        <end position="145"/>
    </location>
</feature>
<keyword evidence="1" id="KW-0812">Transmembrane</keyword>
<dbReference type="PANTHER" id="PTHR14969">
    <property type="entry name" value="SPHINGOSINE-1-PHOSPHATE PHOSPHOHYDROLASE"/>
    <property type="match status" value="1"/>
</dbReference>
<dbReference type="Gene3D" id="1.20.144.10">
    <property type="entry name" value="Phosphatidic acid phosphatase type 2/haloperoxidase"/>
    <property type="match status" value="1"/>
</dbReference>
<keyword evidence="5" id="KW-1185">Reference proteome</keyword>
<evidence type="ECO:0000313" key="4">
    <source>
        <dbReference type="EnsemblMetazoa" id="KAF7495453.1"/>
    </source>
</evidence>
<dbReference type="InterPro" id="IPR000326">
    <property type="entry name" value="PAP2/HPO"/>
</dbReference>
<reference evidence="5" key="1">
    <citation type="journal article" date="2020" name="PLoS Negl. Trop. Dis.">
        <title>High-quality nuclear genome for Sarcoptes scabiei-A critical resource for a neglected parasite.</title>
        <authorList>
            <person name="Korhonen P.K."/>
            <person name="Gasser R.B."/>
            <person name="Ma G."/>
            <person name="Wang T."/>
            <person name="Stroehlein A.J."/>
            <person name="Young N.D."/>
            <person name="Ang C.S."/>
            <person name="Fernando D.D."/>
            <person name="Lu H.C."/>
            <person name="Taylor S."/>
            <person name="Reynolds S.L."/>
            <person name="Mofiz E."/>
            <person name="Najaraj S.H."/>
            <person name="Gowda H."/>
            <person name="Madugundu A."/>
            <person name="Renuse S."/>
            <person name="Holt D."/>
            <person name="Pandey A."/>
            <person name="Papenfuss A.T."/>
            <person name="Fischer K."/>
        </authorList>
    </citation>
    <scope>NUCLEOTIDE SEQUENCE [LARGE SCALE GENOMIC DNA]</scope>
</reference>
<dbReference type="PANTHER" id="PTHR14969:SF13">
    <property type="entry name" value="AT30094P"/>
    <property type="match status" value="1"/>
</dbReference>
<evidence type="ECO:0000313" key="5">
    <source>
        <dbReference type="Proteomes" id="UP000070412"/>
    </source>
</evidence>
<dbReference type="InterPro" id="IPR036938">
    <property type="entry name" value="PAP2/HPO_sf"/>
</dbReference>
<organism evidence="3">
    <name type="scientific">Sarcoptes scabiei</name>
    <name type="common">Itch mite</name>
    <name type="synonym">Acarus scabiei</name>
    <dbReference type="NCBI Taxonomy" id="52283"/>
    <lineage>
        <taxon>Eukaryota</taxon>
        <taxon>Metazoa</taxon>
        <taxon>Ecdysozoa</taxon>
        <taxon>Arthropoda</taxon>
        <taxon>Chelicerata</taxon>
        <taxon>Arachnida</taxon>
        <taxon>Acari</taxon>
        <taxon>Acariformes</taxon>
        <taxon>Sarcoptiformes</taxon>
        <taxon>Astigmata</taxon>
        <taxon>Psoroptidia</taxon>
        <taxon>Sarcoptoidea</taxon>
        <taxon>Sarcoptidae</taxon>
        <taxon>Sarcoptinae</taxon>
        <taxon>Sarcoptes</taxon>
    </lineage>
</organism>
<feature type="transmembrane region" description="Helical" evidence="1">
    <location>
        <begin position="99"/>
        <end position="117"/>
    </location>
</feature>
<protein>
    <submittedName>
        <fullName evidence="3">Dolichyldiphosphatase 1</fullName>
    </submittedName>
</protein>
<dbReference type="EMBL" id="WVUK01000048">
    <property type="protein sequence ID" value="KAF7495453.1"/>
    <property type="molecule type" value="Genomic_DNA"/>
</dbReference>